<dbReference type="EMBL" id="CP069450">
    <property type="protein sequence ID" value="QRO50440.1"/>
    <property type="molecule type" value="Genomic_DNA"/>
</dbReference>
<dbReference type="AlphaFoldDB" id="A0A415QHZ1"/>
<reference evidence="1 4" key="2">
    <citation type="submission" date="2021-02" db="EMBL/GenBank/DDBJ databases">
        <title>FDA dAtabase for Regulatory Grade micrObial Sequences (FDA-ARGOS): Supporting development and validation of Infectious Disease Dx tests.</title>
        <authorList>
            <person name="Carlson P."/>
            <person name="Fischbach M."/>
            <person name="Hastie J."/>
            <person name="Bilen M."/>
            <person name="Cheng A."/>
            <person name="Tallon L."/>
            <person name="Sadzewicz L."/>
            <person name="Zhao X."/>
            <person name="Boylan J."/>
            <person name="Ott S."/>
            <person name="Bowen H."/>
            <person name="Vavikolanu K."/>
            <person name="Mehta A."/>
            <person name="Aluvathingal J."/>
            <person name="Nadendla S."/>
            <person name="Yan Y."/>
            <person name="Sichtig H."/>
        </authorList>
    </citation>
    <scope>NUCLEOTIDE SEQUENCE [LARGE SCALE GENOMIC DNA]</scope>
    <source>
        <strain evidence="1 4">FDAARGOS_1229</strain>
    </source>
</reference>
<reference evidence="2 3" key="1">
    <citation type="submission" date="2018-08" db="EMBL/GenBank/DDBJ databases">
        <title>A genome reference for cultivated species of the human gut microbiota.</title>
        <authorList>
            <person name="Zou Y."/>
            <person name="Xue W."/>
            <person name="Luo G."/>
        </authorList>
    </citation>
    <scope>NUCLEOTIDE SEQUENCE [LARGE SCALE GENOMIC DNA]</scope>
    <source>
        <strain evidence="2 3">AF34-33</strain>
    </source>
</reference>
<evidence type="ECO:0000313" key="3">
    <source>
        <dbReference type="Proteomes" id="UP000286038"/>
    </source>
</evidence>
<dbReference type="PROSITE" id="PS51257">
    <property type="entry name" value="PROKAR_LIPOPROTEIN"/>
    <property type="match status" value="1"/>
</dbReference>
<keyword evidence="4" id="KW-1185">Reference proteome</keyword>
<dbReference type="Proteomes" id="UP000286038">
    <property type="component" value="Unassembled WGS sequence"/>
</dbReference>
<protein>
    <submittedName>
        <fullName evidence="2">Uncharacterized protein</fullName>
    </submittedName>
</protein>
<gene>
    <name evidence="2" type="ORF">DWZ68_09925</name>
    <name evidence="1" type="ORF">I6J59_02035</name>
</gene>
<organism evidence="2 3">
    <name type="scientific">Butyricimonas virosa</name>
    <dbReference type="NCBI Taxonomy" id="544645"/>
    <lineage>
        <taxon>Bacteria</taxon>
        <taxon>Pseudomonadati</taxon>
        <taxon>Bacteroidota</taxon>
        <taxon>Bacteroidia</taxon>
        <taxon>Bacteroidales</taxon>
        <taxon>Odoribacteraceae</taxon>
        <taxon>Butyricimonas</taxon>
    </lineage>
</organism>
<evidence type="ECO:0000313" key="1">
    <source>
        <dbReference type="EMBL" id="QRO50440.1"/>
    </source>
</evidence>
<accession>A0A415QHZ1</accession>
<proteinExistence type="predicted"/>
<evidence type="ECO:0000313" key="2">
    <source>
        <dbReference type="EMBL" id="RHM42949.1"/>
    </source>
</evidence>
<sequence>MMEKQFIFLVVSLIFILASCVKEQDFINNELEEPSLFTRSYDEPIIVPCEIPRLKTMLTRALDITKDSTLTAIFTEPGRVEYAVITGQKNNIVMQMRPSNYRPQFTIYVSDKYYGLTNNGAIFVVIHELFHIYRYNKGVSSNDGDHEAMTGSYIYRDWVGAALGIPQYSYVQDYLVYCGTYGSPVYGKLSSGEKEKIRLLCESYGLPI</sequence>
<dbReference type="GeneID" id="93096757"/>
<dbReference type="Proteomes" id="UP000654720">
    <property type="component" value="Chromosome"/>
</dbReference>
<dbReference type="RefSeq" id="WP_027201342.1">
    <property type="nucleotide sequence ID" value="NZ_CABJDM010000010.1"/>
</dbReference>
<dbReference type="EMBL" id="QRPV01000010">
    <property type="protein sequence ID" value="RHM42949.1"/>
    <property type="molecule type" value="Genomic_DNA"/>
</dbReference>
<evidence type="ECO:0000313" key="4">
    <source>
        <dbReference type="Proteomes" id="UP000654720"/>
    </source>
</evidence>
<name>A0A415QHZ1_9BACT</name>